<evidence type="ECO:0000256" key="3">
    <source>
        <dbReference type="ARBA" id="ARBA00023242"/>
    </source>
</evidence>
<sequence length="118" mass="13306">MSKGNVNKNPIPNKKQDPEAETSSVLWVGNLAENVTESMLYELFLQVGPIKCIKIPKDRSMHKGYCFIQFAHSASVPYAIKVLHGTTLFGKKLKFEPRPDCLDRVPKLISKLFTECPN</sequence>
<dbReference type="SUPFAM" id="SSF54928">
    <property type="entry name" value="RNA-binding domain, RBD"/>
    <property type="match status" value="1"/>
</dbReference>
<evidence type="ECO:0000313" key="7">
    <source>
        <dbReference type="EMBL" id="CAL8114922.1"/>
    </source>
</evidence>
<dbReference type="Pfam" id="PF00076">
    <property type="entry name" value="RRM_1"/>
    <property type="match status" value="1"/>
</dbReference>
<feature type="region of interest" description="Disordered" evidence="5">
    <location>
        <begin position="1"/>
        <end position="22"/>
    </location>
</feature>
<evidence type="ECO:0000256" key="4">
    <source>
        <dbReference type="PROSITE-ProRule" id="PRU00176"/>
    </source>
</evidence>
<reference evidence="7 8" key="1">
    <citation type="submission" date="2024-08" db="EMBL/GenBank/DDBJ databases">
        <authorList>
            <person name="Cucini C."/>
            <person name="Frati F."/>
        </authorList>
    </citation>
    <scope>NUCLEOTIDE SEQUENCE [LARGE SCALE GENOMIC DNA]</scope>
</reference>
<comment type="subcellular location">
    <subcellularLocation>
        <location evidence="1">Nucleus</location>
        <location evidence="1">Nucleoplasm</location>
    </subcellularLocation>
</comment>
<keyword evidence="2 4" id="KW-0694">RNA-binding</keyword>
<dbReference type="PANTHER" id="PTHR13798:SF11">
    <property type="entry name" value="RNA-BINDING PROTEIN 7-RELATED"/>
    <property type="match status" value="1"/>
</dbReference>
<protein>
    <recommendedName>
        <fullName evidence="6">RRM domain-containing protein</fullName>
    </recommendedName>
</protein>
<evidence type="ECO:0000256" key="5">
    <source>
        <dbReference type="SAM" id="MobiDB-lite"/>
    </source>
</evidence>
<dbReference type="InterPro" id="IPR035979">
    <property type="entry name" value="RBD_domain_sf"/>
</dbReference>
<dbReference type="InterPro" id="IPR012677">
    <property type="entry name" value="Nucleotide-bd_a/b_plait_sf"/>
</dbReference>
<dbReference type="InterPro" id="IPR052285">
    <property type="entry name" value="NEXT_complex_subunit"/>
</dbReference>
<keyword evidence="8" id="KW-1185">Reference proteome</keyword>
<organism evidence="7 8">
    <name type="scientific">Orchesella dallaii</name>
    <dbReference type="NCBI Taxonomy" id="48710"/>
    <lineage>
        <taxon>Eukaryota</taxon>
        <taxon>Metazoa</taxon>
        <taxon>Ecdysozoa</taxon>
        <taxon>Arthropoda</taxon>
        <taxon>Hexapoda</taxon>
        <taxon>Collembola</taxon>
        <taxon>Entomobryomorpha</taxon>
        <taxon>Entomobryoidea</taxon>
        <taxon>Orchesellidae</taxon>
        <taxon>Orchesellinae</taxon>
        <taxon>Orchesella</taxon>
    </lineage>
</organism>
<evidence type="ECO:0000256" key="1">
    <source>
        <dbReference type="ARBA" id="ARBA00004642"/>
    </source>
</evidence>
<feature type="domain" description="RRM" evidence="6">
    <location>
        <begin position="24"/>
        <end position="100"/>
    </location>
</feature>
<dbReference type="Proteomes" id="UP001642540">
    <property type="component" value="Unassembled WGS sequence"/>
</dbReference>
<accession>A0ABP1R2Y4</accession>
<dbReference type="EMBL" id="CAXLJM020000051">
    <property type="protein sequence ID" value="CAL8114922.1"/>
    <property type="molecule type" value="Genomic_DNA"/>
</dbReference>
<feature type="compositionally biased region" description="Polar residues" evidence="5">
    <location>
        <begin position="1"/>
        <end position="10"/>
    </location>
</feature>
<dbReference type="PROSITE" id="PS50102">
    <property type="entry name" value="RRM"/>
    <property type="match status" value="1"/>
</dbReference>
<evidence type="ECO:0000313" key="8">
    <source>
        <dbReference type="Proteomes" id="UP001642540"/>
    </source>
</evidence>
<proteinExistence type="predicted"/>
<comment type="caution">
    <text evidence="7">The sequence shown here is derived from an EMBL/GenBank/DDBJ whole genome shotgun (WGS) entry which is preliminary data.</text>
</comment>
<keyword evidence="3" id="KW-0539">Nucleus</keyword>
<name>A0ABP1R2Y4_9HEXA</name>
<dbReference type="InterPro" id="IPR000504">
    <property type="entry name" value="RRM_dom"/>
</dbReference>
<dbReference type="PANTHER" id="PTHR13798">
    <property type="entry name" value="RNA BINDING MOTIF RBM PROTEIN -RELATED"/>
    <property type="match status" value="1"/>
</dbReference>
<dbReference type="Gene3D" id="3.30.70.330">
    <property type="match status" value="1"/>
</dbReference>
<dbReference type="SMART" id="SM00360">
    <property type="entry name" value="RRM"/>
    <property type="match status" value="1"/>
</dbReference>
<evidence type="ECO:0000256" key="2">
    <source>
        <dbReference type="ARBA" id="ARBA00022884"/>
    </source>
</evidence>
<evidence type="ECO:0000259" key="6">
    <source>
        <dbReference type="PROSITE" id="PS50102"/>
    </source>
</evidence>
<gene>
    <name evidence="7" type="ORF">ODALV1_LOCUS16661</name>
</gene>